<evidence type="ECO:0000256" key="1">
    <source>
        <dbReference type="SAM" id="Phobius"/>
    </source>
</evidence>
<sequence>MYTVSARAIAGCCSLLVACLVVVVVYNYALVGSGRGTITLLSPADPLSGRRRASAAAARSTETWTIPFSSGIVFVDRPLDGRRVVGSMSARALAGCARSDDARERSTDHLLGEERRGELLLYERKSSAQEQIEASAAARSRG</sequence>
<evidence type="ECO:0000313" key="2">
    <source>
        <dbReference type="EnsemblPlants" id="ORUFI01G45550.1"/>
    </source>
</evidence>
<name>A0A0E0N6Y1_ORYRU</name>
<dbReference type="AlphaFoldDB" id="A0A0E0N6Y1"/>
<keyword evidence="1" id="KW-1133">Transmembrane helix</keyword>
<dbReference type="PROSITE" id="PS51257">
    <property type="entry name" value="PROKAR_LIPOPROTEIN"/>
    <property type="match status" value="1"/>
</dbReference>
<proteinExistence type="predicted"/>
<reference evidence="3" key="1">
    <citation type="submission" date="2013-06" db="EMBL/GenBank/DDBJ databases">
        <authorList>
            <person name="Zhao Q."/>
        </authorList>
    </citation>
    <scope>NUCLEOTIDE SEQUENCE</scope>
    <source>
        <strain evidence="3">cv. W1943</strain>
    </source>
</reference>
<feature type="transmembrane region" description="Helical" evidence="1">
    <location>
        <begin position="6"/>
        <end position="29"/>
    </location>
</feature>
<keyword evidence="3" id="KW-1185">Reference proteome</keyword>
<keyword evidence="1" id="KW-0812">Transmembrane</keyword>
<dbReference type="HOGENOM" id="CLU_134663_0_0_1"/>
<protein>
    <submittedName>
        <fullName evidence="2">Uncharacterized protein</fullName>
    </submittedName>
</protein>
<accession>A0A0E0N6Y1</accession>
<dbReference type="Proteomes" id="UP000008022">
    <property type="component" value="Unassembled WGS sequence"/>
</dbReference>
<dbReference type="Gramene" id="ORUFI01G45550.1">
    <property type="protein sequence ID" value="ORUFI01G45550.1"/>
    <property type="gene ID" value="ORUFI01G45550"/>
</dbReference>
<reference evidence="2" key="2">
    <citation type="submission" date="2015-06" db="UniProtKB">
        <authorList>
            <consortium name="EnsemblPlants"/>
        </authorList>
    </citation>
    <scope>IDENTIFICATION</scope>
</reference>
<dbReference type="EnsemblPlants" id="ORUFI01G45550.1">
    <property type="protein sequence ID" value="ORUFI01G45550.1"/>
    <property type="gene ID" value="ORUFI01G45550"/>
</dbReference>
<evidence type="ECO:0000313" key="3">
    <source>
        <dbReference type="Proteomes" id="UP000008022"/>
    </source>
</evidence>
<organism evidence="2 3">
    <name type="scientific">Oryza rufipogon</name>
    <name type="common">Brownbeard rice</name>
    <name type="synonym">Asian wild rice</name>
    <dbReference type="NCBI Taxonomy" id="4529"/>
    <lineage>
        <taxon>Eukaryota</taxon>
        <taxon>Viridiplantae</taxon>
        <taxon>Streptophyta</taxon>
        <taxon>Embryophyta</taxon>
        <taxon>Tracheophyta</taxon>
        <taxon>Spermatophyta</taxon>
        <taxon>Magnoliopsida</taxon>
        <taxon>Liliopsida</taxon>
        <taxon>Poales</taxon>
        <taxon>Poaceae</taxon>
        <taxon>BOP clade</taxon>
        <taxon>Oryzoideae</taxon>
        <taxon>Oryzeae</taxon>
        <taxon>Oryzinae</taxon>
        <taxon>Oryza</taxon>
    </lineage>
</organism>
<keyword evidence="1" id="KW-0472">Membrane</keyword>